<evidence type="ECO:0000313" key="1">
    <source>
        <dbReference type="EMBL" id="GAD79800.1"/>
    </source>
</evidence>
<proteinExistence type="predicted"/>
<keyword evidence="2" id="KW-1185">Reference proteome</keyword>
<dbReference type="AlphaFoldDB" id="U3B1H0"/>
<gene>
    <name evidence="1" type="ORF">VEZ01S_20_00720</name>
</gene>
<dbReference type="OrthoDB" id="5856284at2"/>
<dbReference type="RefSeq" id="WP_021713509.1">
    <property type="nucleotide sequence ID" value="NZ_BATM01000020.1"/>
</dbReference>
<evidence type="ECO:0000313" key="2">
    <source>
        <dbReference type="Proteomes" id="UP000016562"/>
    </source>
</evidence>
<reference evidence="1 2" key="1">
    <citation type="submission" date="2013-09" db="EMBL/GenBank/DDBJ databases">
        <title>Whole genome shotgun sequence of Vibrio ezurae NBRC 102218.</title>
        <authorList>
            <person name="Yoshida I."/>
            <person name="Hosoyama A."/>
            <person name="Numata M."/>
            <person name="Hashimoto M."/>
            <person name="Hosoyama Y."/>
            <person name="Tsuchikane K."/>
            <person name="Noguchi M."/>
            <person name="Hirakata S."/>
            <person name="Ichikawa N."/>
            <person name="Ohji S."/>
            <person name="Yamazoe A."/>
            <person name="Fujita N."/>
        </authorList>
    </citation>
    <scope>NUCLEOTIDE SEQUENCE [LARGE SCALE GENOMIC DNA]</scope>
    <source>
        <strain evidence="1 2">NBRC 102218</strain>
    </source>
</reference>
<dbReference type="Proteomes" id="UP000016562">
    <property type="component" value="Unassembled WGS sequence"/>
</dbReference>
<accession>U3B1H0</accession>
<sequence>MDISSRMFLAKQSKFTQSLASPFKSSLQQGKQSIDFVLDAIDVVRLHRSYTYKKLACEKMNRSRMNSVKQQLNNMSDNILNYPYLGSRAERRILSTRLATLSQDDEPLAFSKQLVIHGQAIRLLIFCCDSAVLRSINTDDLCMKEYHAQWQSILDTIDALTQYRICIGSVIEHGLRNPKLLLGRANNLLNKVKRCQDITDDSNQNLQQAIHQLEKSTQYLVKDTTLSALRMYQDTSDISNEIIITYKKLINHQLNRQYTSRLKA</sequence>
<organism evidence="1 2">
    <name type="scientific">Vibrio ezurae NBRC 102218</name>
    <dbReference type="NCBI Taxonomy" id="1219080"/>
    <lineage>
        <taxon>Bacteria</taxon>
        <taxon>Pseudomonadati</taxon>
        <taxon>Pseudomonadota</taxon>
        <taxon>Gammaproteobacteria</taxon>
        <taxon>Vibrionales</taxon>
        <taxon>Vibrionaceae</taxon>
        <taxon>Vibrio</taxon>
    </lineage>
</organism>
<name>U3B1H0_9VIBR</name>
<dbReference type="EMBL" id="BATM01000020">
    <property type="protein sequence ID" value="GAD79800.1"/>
    <property type="molecule type" value="Genomic_DNA"/>
</dbReference>
<protein>
    <submittedName>
        <fullName evidence="1">Uncharacterized protein</fullName>
    </submittedName>
</protein>
<comment type="caution">
    <text evidence="1">The sequence shown here is derived from an EMBL/GenBank/DDBJ whole genome shotgun (WGS) entry which is preliminary data.</text>
</comment>